<evidence type="ECO:0000313" key="1">
    <source>
        <dbReference type="EMBL" id="KAF9626762.1"/>
    </source>
</evidence>
<gene>
    <name evidence="1" type="ORF">IFM89_039042</name>
</gene>
<dbReference type="EMBL" id="JADFTS010000001">
    <property type="protein sequence ID" value="KAF9626762.1"/>
    <property type="molecule type" value="Genomic_DNA"/>
</dbReference>
<dbReference type="PANTHER" id="PTHR33116">
    <property type="entry name" value="REVERSE TRANSCRIPTASE ZINC-BINDING DOMAIN-CONTAINING PROTEIN-RELATED-RELATED"/>
    <property type="match status" value="1"/>
</dbReference>
<dbReference type="OrthoDB" id="1433817at2759"/>
<accession>A0A835J2J3</accession>
<comment type="caution">
    <text evidence="1">The sequence shown here is derived from an EMBL/GenBank/DDBJ whole genome shotgun (WGS) entry which is preliminary data.</text>
</comment>
<evidence type="ECO:0000313" key="2">
    <source>
        <dbReference type="Proteomes" id="UP000631114"/>
    </source>
</evidence>
<protein>
    <submittedName>
        <fullName evidence="1">Uncharacterized protein</fullName>
    </submittedName>
</protein>
<dbReference type="PANTHER" id="PTHR33116:SF78">
    <property type="entry name" value="OS12G0587133 PROTEIN"/>
    <property type="match status" value="1"/>
</dbReference>
<organism evidence="1 2">
    <name type="scientific">Coptis chinensis</name>
    <dbReference type="NCBI Taxonomy" id="261450"/>
    <lineage>
        <taxon>Eukaryota</taxon>
        <taxon>Viridiplantae</taxon>
        <taxon>Streptophyta</taxon>
        <taxon>Embryophyta</taxon>
        <taxon>Tracheophyta</taxon>
        <taxon>Spermatophyta</taxon>
        <taxon>Magnoliopsida</taxon>
        <taxon>Ranunculales</taxon>
        <taxon>Ranunculaceae</taxon>
        <taxon>Coptidoideae</taxon>
        <taxon>Coptis</taxon>
    </lineage>
</organism>
<sequence>MNLESLRELRKPVAVDTSSVLPLTMETSWDFLVQALRKTGISEVFIKWVNAIISSAKISILINGGPCGFFSPHRGLRQARCVLVKDVLSLIPIHNMAVYWWPSSLIKEAERSIRNFLWSGDPSQRKMITIGWDKVCKPVEEGGLGIRRLREINVSMLMKLAWQFKSGDDDFSTFMRGKFLTRDGEKAKYKISSLWPGLKRVMKGVHNKSQWIVCTGERVDHWRDNWVGNKSIQEGMNLNKQTLKKCSTRLSSIMCEGTFN</sequence>
<reference evidence="1 2" key="1">
    <citation type="submission" date="2020-10" db="EMBL/GenBank/DDBJ databases">
        <title>The Coptis chinensis genome and diversification of protoberbering-type alkaloids.</title>
        <authorList>
            <person name="Wang B."/>
            <person name="Shu S."/>
            <person name="Song C."/>
            <person name="Liu Y."/>
        </authorList>
    </citation>
    <scope>NUCLEOTIDE SEQUENCE [LARGE SCALE GENOMIC DNA]</scope>
    <source>
        <strain evidence="1">HL-2020</strain>
        <tissue evidence="1">Leaf</tissue>
    </source>
</reference>
<dbReference type="AlphaFoldDB" id="A0A835J2J3"/>
<keyword evidence="2" id="KW-1185">Reference proteome</keyword>
<name>A0A835J2J3_9MAGN</name>
<dbReference type="Proteomes" id="UP000631114">
    <property type="component" value="Unassembled WGS sequence"/>
</dbReference>
<proteinExistence type="predicted"/>